<dbReference type="PANTHER" id="PTHR47219">
    <property type="entry name" value="RAB GTPASE-ACTIVATING PROTEIN 1-LIKE"/>
    <property type="match status" value="1"/>
</dbReference>
<dbReference type="InterPro" id="IPR035969">
    <property type="entry name" value="Rab-GAP_TBC_sf"/>
</dbReference>
<feature type="region of interest" description="Disordered" evidence="3">
    <location>
        <begin position="1166"/>
        <end position="1198"/>
    </location>
</feature>
<feature type="region of interest" description="Disordered" evidence="3">
    <location>
        <begin position="1119"/>
        <end position="1154"/>
    </location>
</feature>
<comment type="caution">
    <text evidence="6">The sequence shown here is derived from an EMBL/GenBank/DDBJ whole genome shotgun (WGS) entry which is preliminary data.</text>
</comment>
<dbReference type="Gene3D" id="2.30.30.40">
    <property type="entry name" value="SH3 Domains"/>
    <property type="match status" value="1"/>
</dbReference>
<feature type="compositionally biased region" description="Gly residues" evidence="3">
    <location>
        <begin position="2127"/>
        <end position="2136"/>
    </location>
</feature>
<dbReference type="SUPFAM" id="SSF47923">
    <property type="entry name" value="Ypt/Rab-GAP domain of gyp1p"/>
    <property type="match status" value="2"/>
</dbReference>
<feature type="compositionally biased region" description="Low complexity" evidence="3">
    <location>
        <begin position="828"/>
        <end position="837"/>
    </location>
</feature>
<feature type="compositionally biased region" description="Low complexity" evidence="3">
    <location>
        <begin position="374"/>
        <end position="417"/>
    </location>
</feature>
<evidence type="ECO:0000256" key="2">
    <source>
        <dbReference type="PROSITE-ProRule" id="PRU00192"/>
    </source>
</evidence>
<feature type="compositionally biased region" description="Basic and acidic residues" evidence="3">
    <location>
        <begin position="275"/>
        <end position="295"/>
    </location>
</feature>
<dbReference type="PANTHER" id="PTHR47219:SF9">
    <property type="entry name" value="GTPASE ACTIVATING PROTEIN AND CENTROSOME-ASSOCIATED, ISOFORM B"/>
    <property type="match status" value="1"/>
</dbReference>
<reference evidence="6 7" key="1">
    <citation type="submission" date="2019-12" db="EMBL/GenBank/DDBJ databases">
        <authorList>
            <person name="Floudas D."/>
            <person name="Bentzer J."/>
            <person name="Ahren D."/>
            <person name="Johansson T."/>
            <person name="Persson P."/>
            <person name="Tunlid A."/>
        </authorList>
    </citation>
    <scope>NUCLEOTIDE SEQUENCE [LARGE SCALE GENOMIC DNA]</scope>
    <source>
        <strain evidence="6 7">CBS 102.39</strain>
    </source>
</reference>
<feature type="compositionally biased region" description="Basic and acidic residues" evidence="3">
    <location>
        <begin position="1754"/>
        <end position="1764"/>
    </location>
</feature>
<feature type="compositionally biased region" description="Low complexity" evidence="3">
    <location>
        <begin position="1023"/>
        <end position="1041"/>
    </location>
</feature>
<dbReference type="Proteomes" id="UP000521872">
    <property type="component" value="Unassembled WGS sequence"/>
</dbReference>
<dbReference type="Gene3D" id="1.10.472.80">
    <property type="entry name" value="Ypt/Rab-GAP domain of gyp1p, domain 3"/>
    <property type="match status" value="1"/>
</dbReference>
<feature type="compositionally biased region" description="Low complexity" evidence="3">
    <location>
        <begin position="1479"/>
        <end position="1490"/>
    </location>
</feature>
<evidence type="ECO:0000259" key="5">
    <source>
        <dbReference type="PROSITE" id="PS50086"/>
    </source>
</evidence>
<feature type="compositionally biased region" description="Pro residues" evidence="3">
    <location>
        <begin position="1167"/>
        <end position="1190"/>
    </location>
</feature>
<feature type="compositionally biased region" description="Polar residues" evidence="3">
    <location>
        <begin position="1673"/>
        <end position="1683"/>
    </location>
</feature>
<feature type="compositionally biased region" description="Polar residues" evidence="3">
    <location>
        <begin position="91"/>
        <end position="108"/>
    </location>
</feature>
<keyword evidence="7" id="KW-1185">Reference proteome</keyword>
<feature type="region of interest" description="Disordered" evidence="3">
    <location>
        <begin position="2120"/>
        <end position="2142"/>
    </location>
</feature>
<feature type="compositionally biased region" description="Polar residues" evidence="3">
    <location>
        <begin position="654"/>
        <end position="664"/>
    </location>
</feature>
<feature type="compositionally biased region" description="Polar residues" evidence="3">
    <location>
        <begin position="1791"/>
        <end position="1815"/>
    </location>
</feature>
<evidence type="ECO:0000259" key="4">
    <source>
        <dbReference type="PROSITE" id="PS50002"/>
    </source>
</evidence>
<evidence type="ECO:0000256" key="1">
    <source>
        <dbReference type="ARBA" id="ARBA00022443"/>
    </source>
</evidence>
<feature type="domain" description="Rab-GAP TBC" evidence="5">
    <location>
        <begin position="1851"/>
        <end position="2044"/>
    </location>
</feature>
<dbReference type="EMBL" id="JAACJL010000049">
    <property type="protein sequence ID" value="KAF4612500.1"/>
    <property type="molecule type" value="Genomic_DNA"/>
</dbReference>
<feature type="compositionally biased region" description="Low complexity" evidence="3">
    <location>
        <begin position="1660"/>
        <end position="1672"/>
    </location>
</feature>
<keyword evidence="1 2" id="KW-0728">SH3 domain</keyword>
<name>A0A8H4QJZ0_9AGAR</name>
<feature type="region of interest" description="Disordered" evidence="3">
    <location>
        <begin position="915"/>
        <end position="1094"/>
    </location>
</feature>
<dbReference type="Pfam" id="PF07653">
    <property type="entry name" value="SH3_2"/>
    <property type="match status" value="1"/>
</dbReference>
<feature type="compositionally biased region" description="Polar residues" evidence="3">
    <location>
        <begin position="846"/>
        <end position="855"/>
    </location>
</feature>
<feature type="compositionally biased region" description="Polar residues" evidence="3">
    <location>
        <begin position="1588"/>
        <end position="1598"/>
    </location>
</feature>
<feature type="region of interest" description="Disordered" evidence="3">
    <location>
        <begin position="1747"/>
        <end position="1818"/>
    </location>
</feature>
<dbReference type="InterPro" id="IPR050302">
    <property type="entry name" value="Rab_GAP_TBC_domain"/>
</dbReference>
<feature type="compositionally biased region" description="Low complexity" evidence="3">
    <location>
        <begin position="600"/>
        <end position="643"/>
    </location>
</feature>
<protein>
    <recommendedName>
        <fullName evidence="8">Rab-GAP TBC domain-containing protein</fullName>
    </recommendedName>
</protein>
<evidence type="ECO:0000313" key="6">
    <source>
        <dbReference type="EMBL" id="KAF4612500.1"/>
    </source>
</evidence>
<feature type="compositionally biased region" description="Low complexity" evidence="3">
    <location>
        <begin position="441"/>
        <end position="455"/>
    </location>
</feature>
<feature type="compositionally biased region" description="Pro residues" evidence="3">
    <location>
        <begin position="318"/>
        <end position="338"/>
    </location>
</feature>
<feature type="compositionally biased region" description="Polar residues" evidence="3">
    <location>
        <begin position="364"/>
        <end position="373"/>
    </location>
</feature>
<feature type="compositionally biased region" description="Low complexity" evidence="3">
    <location>
        <begin position="339"/>
        <end position="362"/>
    </location>
</feature>
<gene>
    <name evidence="6" type="ORF">D9613_012738</name>
</gene>
<dbReference type="GO" id="GO:0005096">
    <property type="term" value="F:GTPase activator activity"/>
    <property type="evidence" value="ECO:0007669"/>
    <property type="project" value="TreeGrafter"/>
</dbReference>
<feature type="compositionally biased region" description="Polar residues" evidence="3">
    <location>
        <begin position="1607"/>
        <end position="1631"/>
    </location>
</feature>
<evidence type="ECO:0000313" key="7">
    <source>
        <dbReference type="Proteomes" id="UP000521872"/>
    </source>
</evidence>
<organism evidence="6 7">
    <name type="scientific">Agrocybe pediades</name>
    <dbReference type="NCBI Taxonomy" id="84607"/>
    <lineage>
        <taxon>Eukaryota</taxon>
        <taxon>Fungi</taxon>
        <taxon>Dikarya</taxon>
        <taxon>Basidiomycota</taxon>
        <taxon>Agaricomycotina</taxon>
        <taxon>Agaricomycetes</taxon>
        <taxon>Agaricomycetidae</taxon>
        <taxon>Agaricales</taxon>
        <taxon>Agaricineae</taxon>
        <taxon>Strophariaceae</taxon>
        <taxon>Agrocybe</taxon>
    </lineage>
</organism>
<evidence type="ECO:0008006" key="8">
    <source>
        <dbReference type="Google" id="ProtNLM"/>
    </source>
</evidence>
<accession>A0A8H4QJZ0</accession>
<dbReference type="GO" id="GO:0031267">
    <property type="term" value="F:small GTPase binding"/>
    <property type="evidence" value="ECO:0007669"/>
    <property type="project" value="TreeGrafter"/>
</dbReference>
<dbReference type="PROSITE" id="PS50086">
    <property type="entry name" value="TBC_RABGAP"/>
    <property type="match status" value="1"/>
</dbReference>
<feature type="compositionally biased region" description="Pro residues" evidence="3">
    <location>
        <begin position="149"/>
        <end position="162"/>
    </location>
</feature>
<evidence type="ECO:0000256" key="3">
    <source>
        <dbReference type="SAM" id="MobiDB-lite"/>
    </source>
</evidence>
<feature type="domain" description="SH3" evidence="4">
    <location>
        <begin position="18"/>
        <end position="79"/>
    </location>
</feature>
<feature type="compositionally biased region" description="Low complexity" evidence="3">
    <location>
        <begin position="856"/>
        <end position="867"/>
    </location>
</feature>
<feature type="compositionally biased region" description="Low complexity" evidence="3">
    <location>
        <begin position="665"/>
        <end position="676"/>
    </location>
</feature>
<feature type="region of interest" description="Disordered" evidence="3">
    <location>
        <begin position="1262"/>
        <end position="1329"/>
    </location>
</feature>
<feature type="compositionally biased region" description="Polar residues" evidence="3">
    <location>
        <begin position="767"/>
        <end position="786"/>
    </location>
</feature>
<feature type="compositionally biased region" description="Low complexity" evidence="3">
    <location>
        <begin position="1285"/>
        <end position="1312"/>
    </location>
</feature>
<dbReference type="PROSITE" id="PS50002">
    <property type="entry name" value="SH3"/>
    <property type="match status" value="1"/>
</dbReference>
<feature type="region of interest" description="Disordered" evidence="3">
    <location>
        <begin position="1344"/>
        <end position="1385"/>
    </location>
</feature>
<sequence>MGLEAAELARWTRFAAKGGIGKCTALCDCVAESPDDLMFLKDDEITVLYQLPDLDGFYLGYCEGVVGRFSGTDVRFHGKLKKPVMTKRSSVAASTIAKSPSPSPSSTVHGKASPITNDKDREREKRRRSVSSPSYSHAGLGGMGKSSPVPLPPSPASSPRPPSLSGRMSSGAAARWDSEGATSNTGLMERRASGSGSSGGGLSGRRDSGGTGQAQNARRLMMSPLSSTVQNLEYDEGESEAKNKMPHMSYSSTSTAPDSAGVDTPLDSARVGGIEQDRQSDNEKVEKSEEKEVKYSRRYGTPSPREFRFPQTPGSMPSSPPPPMSPPPQAALPPPPPHASLSRAASATASPALSSRALSPPTVHASQSSIQYHPTSSSQQQQPFSSSSSSSAPQPSQSSPPTQQQHRYATLAPSPLNLSPPPADAGTSPLRIAKKSPTVGSLSSSASMSSPQLLSTPLNDTSAESMMQSFSQFDNSRDSYADNEDDEEDPRARFAMEEEDDAQGIGLSLLQDLGGGFGSDSDDEDRGVGGVDGLEGEDDAYRTALSRVGRKDRDSLDESTVEGLGYALASEDGHTQEGVGAFPQPPPLPSSVQHVQDAIQANANASSNQPQHLSPANSPTAPSFSSSSRSSQPPHPAASSSSSNYYGNRDRRPSNATILSQAAPSLNSLGAGSNSSQGEWEGYADIYDDYRYSRYSMASGKFSLGAGAGEGQEERPPVPELDGSRPSLDARPSLDGVPGRSSFESATRPPPFTRRVSKLKEHDRTMSVDSDASVYTQNSRLSTLSQDLMGMGAGSVSGGNTPTPPQQQQHQQQHEYQNHRPAPLNLAQHQPQHQQQPHSEDQHQPLLNTTWGSPLSSPGIDSPKSSSAMYTPLPGTVARGNARDSVSFSGGANGAMAMVSPTFGGFASAMRMRLEEEGKQGRAGASGDESQSRTGGEDETGAEESMVSGAGLGNRIVVEDEDELPSRVGMDSTFLSTTSMTNTEDGMRTPGSEVSAEGERERDGILVMGGLVQPAATEEEENSNSTSTSTSEANQEQAQPTASPPAPSHLRPAPSPLLAQLREGAGELVPGTNQRRSLFLPHPNAPKSPPAGVSTQGPMFIAAQNPQQVQMQLRPPMMMQGQGQYQGQPMQVQPGQVMPPHLQQQQQQQPRPQRPHLFAVIHQALSRPPPHAAPPPPVAASGKPPAPPLQRGPTIYGRTEGDLASASGPIPIVWSVDPPVRGATAPAGQVLHGIGEPVPGGGAGNPGAGGGVGPKMMMGPPKRTMTLPPGMSPGQQGLGQGQGQQMGQMGPMRSVSLGAGAAAAAAQSSTSNAPPPPPLAAPPSNQTSIPESRASIDVIQPPNPLKAATEHRASGSNLLPLPRANFTPRAGGVRPRSRSFSGFNTGGKGTTAEVVVPVVAGSSGLVWFLAHIYSSSEEPILSSRDIKRSLTTHSSSSASLSALNSPSPLSNSTSASTSNSNSLSTSNAPKPKPSPLRRPSPLSSSSLENLKPPPSPLGMKVPSSPLAKAVFVAGGADKEGNEGKEKDVERGKDGALKDGETNALASPPSPPAESSFSLGQARQPMRVASLQVGSRPDLTNLRPRDNMDNISILSTRSHQLPLVGSPPQGSALASTSTPNSQPVTRQTSLRSKLSLPNLRRKPQHPTRSATDDEHFHGLRSPSSPSTPSHSPSQFTHQNPPASAASTAFDSELLLQVQDMAFELVRPNLSYFQAGAARTSEDSGVLPFGGKGSMDVYSRGSLDVRGGLGAAAGDKAGERMQERPESPAMSVLSGSGAQARFSEQRSPVAESASVSWPPSRVGTDTENLSSTSNTGTIEAHRNRELKWMSLLQSSPASQARKSKKVRKLLVEGVPNSVRYLVWSHLTDGKARFVEGVYEQLAVRSKSGGVGGGHDKEEMQRDIRELFADQPHLQGTQGPVVGLLQAYLSMVPDVRYSKGLTLIVGQLLLLAPEEDAFWIFVSIMDTHIRAYFSPSASSVYASQQMEVDAALFGKALEANDSAVARKLGDVGVHVMDVCAPWFSSLFVGVLPPEYLNRVWDMFLYEGVPFLIRVGLALLTVCCKRTILSSPSSADLKPLLVHPPQAWLPSTPEAFLSLAFGVKLKDEDIKKIRVKMKLEKEKEKVKRPTGGAGLAGGGISLPRSS</sequence>
<feature type="compositionally biased region" description="Basic and acidic residues" evidence="3">
    <location>
        <begin position="1516"/>
        <end position="1540"/>
    </location>
</feature>
<feature type="region of interest" description="Disordered" evidence="3">
    <location>
        <begin position="701"/>
        <end position="880"/>
    </location>
</feature>
<feature type="compositionally biased region" description="Low complexity" evidence="3">
    <location>
        <begin position="1435"/>
        <end position="1469"/>
    </location>
</feature>
<dbReference type="CDD" id="cd00174">
    <property type="entry name" value="SH3"/>
    <property type="match status" value="1"/>
</dbReference>
<feature type="compositionally biased region" description="Polar residues" evidence="3">
    <location>
        <begin position="456"/>
        <end position="474"/>
    </location>
</feature>
<dbReference type="InterPro" id="IPR001452">
    <property type="entry name" value="SH3_domain"/>
</dbReference>
<dbReference type="InterPro" id="IPR000195">
    <property type="entry name" value="Rab-GAP-TBC_dom"/>
</dbReference>
<feature type="compositionally biased region" description="Polar residues" evidence="3">
    <location>
        <begin position="973"/>
        <end position="984"/>
    </location>
</feature>
<proteinExistence type="predicted"/>
<feature type="region of interest" description="Disordered" evidence="3">
    <location>
        <begin position="91"/>
        <end position="680"/>
    </location>
</feature>
<feature type="region of interest" description="Disordered" evidence="3">
    <location>
        <begin position="1435"/>
        <end position="1502"/>
    </location>
</feature>
<feature type="region of interest" description="Disordered" evidence="3">
    <location>
        <begin position="1514"/>
        <end position="1683"/>
    </location>
</feature>
<dbReference type="InterPro" id="IPR036028">
    <property type="entry name" value="SH3-like_dom_sf"/>
</dbReference>
<dbReference type="SMART" id="SM00326">
    <property type="entry name" value="SH3"/>
    <property type="match status" value="1"/>
</dbReference>
<dbReference type="SUPFAM" id="SSF50044">
    <property type="entry name" value="SH3-domain"/>
    <property type="match status" value="1"/>
</dbReference>
<dbReference type="Gene3D" id="1.10.8.270">
    <property type="entry name" value="putative rabgap domain of human tbc1 domain family member 14 like domains"/>
    <property type="match status" value="1"/>
</dbReference>
<dbReference type="Pfam" id="PF00566">
    <property type="entry name" value="RabGAP-TBC"/>
    <property type="match status" value="1"/>
</dbReference>